<dbReference type="OrthoDB" id="7593314at2"/>
<gene>
    <name evidence="11" type="ORF">DJ019_01765</name>
</gene>
<evidence type="ECO:0000313" key="11">
    <source>
        <dbReference type="EMBL" id="RAK68762.1"/>
    </source>
</evidence>
<keyword evidence="12" id="KW-1185">Reference proteome</keyword>
<evidence type="ECO:0000256" key="5">
    <source>
        <dbReference type="ARBA" id="ARBA00023125"/>
    </source>
</evidence>
<dbReference type="GO" id="GO:0032196">
    <property type="term" value="P:transposition"/>
    <property type="evidence" value="ECO:0007669"/>
    <property type="project" value="UniProtKB-KW"/>
</dbReference>
<keyword evidence="2" id="KW-0815">Transposition</keyword>
<name>A0A328BMZ4_9CAUL</name>
<dbReference type="GO" id="GO:0046872">
    <property type="term" value="F:metal ion binding"/>
    <property type="evidence" value="ECO:0007669"/>
    <property type="project" value="UniProtKB-KW"/>
</dbReference>
<evidence type="ECO:0000256" key="4">
    <source>
        <dbReference type="ARBA" id="ARBA00022833"/>
    </source>
</evidence>
<feature type="region of interest" description="Disordered" evidence="7">
    <location>
        <begin position="432"/>
        <end position="462"/>
    </location>
</feature>
<keyword evidence="4" id="KW-0862">Zinc</keyword>
<evidence type="ECO:0000256" key="1">
    <source>
        <dbReference type="ARBA" id="ARBA00008761"/>
    </source>
</evidence>
<dbReference type="PANTHER" id="PTHR36172">
    <property type="match status" value="1"/>
</dbReference>
<dbReference type="GO" id="GO:0003677">
    <property type="term" value="F:DNA binding"/>
    <property type="evidence" value="ECO:0007669"/>
    <property type="project" value="UniProtKB-KW"/>
</dbReference>
<evidence type="ECO:0000259" key="9">
    <source>
        <dbReference type="Pfam" id="PF07282"/>
    </source>
</evidence>
<dbReference type="InterPro" id="IPR021027">
    <property type="entry name" value="Transposase_put_HTH"/>
</dbReference>
<accession>A0A328BMZ4</accession>
<dbReference type="AlphaFoldDB" id="A0A328BMZ4"/>
<evidence type="ECO:0000259" key="10">
    <source>
        <dbReference type="Pfam" id="PF12323"/>
    </source>
</evidence>
<dbReference type="InterPro" id="IPR010095">
    <property type="entry name" value="Cas12f1-like_TNB"/>
</dbReference>
<feature type="domain" description="Probable transposase IS891/IS1136/IS1341" evidence="8">
    <location>
        <begin position="216"/>
        <end position="318"/>
    </location>
</feature>
<sequence length="462" mass="51138">MSALSDGGAVRAVRSLGPTSRRAVSSTSWPRGRSRMGATIHRSFAYRLHPTAAQAERLRQWIGATRFVYNLCLEQRRDFWRQYRRQTGRHLTWAQQSQEVSELRRQVDWLADVPRDALERALRDLDAAYRAFFAGRNGYPHPRVKDARGVIQFISRDLAVKRLNARWSAIRLPKIGWVKFRDTRELRGRWLSVAVSHYAGQWRVSLAHEIARAVSTPVQSSVGIDRGVTVFAALSTGELIDGPNVGRKAAASLATAQRRLARKKKGSNNRRKARLRVARLQARVAAARKDFLHKISTGLAKSHGVVVLEDLKVRNMTASARGTVETPGRNVRAKSGLNRAILDQGWGMFRQMLAYKLEERGGYLLTVNPKDTSRTCSACGVVDADSRDGTRFACRACGHDAHADHNAAINILRRGTPLVPVELASAFNEAGTAIADADSPPRPLQKRTAPQPPSRDNAGGGG</sequence>
<dbReference type="InterPro" id="IPR001959">
    <property type="entry name" value="Transposase"/>
</dbReference>
<reference evidence="11 12" key="1">
    <citation type="submission" date="2018-05" db="EMBL/GenBank/DDBJ databases">
        <authorList>
            <person name="Lanie J.A."/>
            <person name="Ng W.-L."/>
            <person name="Kazmierczak K.M."/>
            <person name="Andrzejewski T.M."/>
            <person name="Davidsen T.M."/>
            <person name="Wayne K.J."/>
            <person name="Tettelin H."/>
            <person name="Glass J.I."/>
            <person name="Rusch D."/>
            <person name="Podicherti R."/>
            <person name="Tsui H.-C.T."/>
            <person name="Winkler M.E."/>
        </authorList>
    </citation>
    <scope>NUCLEOTIDE SEQUENCE [LARGE SCALE GENOMIC DNA]</scope>
    <source>
        <strain evidence="11 12">BUT-10</strain>
    </source>
</reference>
<dbReference type="Pfam" id="PF07282">
    <property type="entry name" value="Cas12f1-like_TNB"/>
    <property type="match status" value="1"/>
</dbReference>
<dbReference type="NCBIfam" id="TIGR01766">
    <property type="entry name" value="IS200/IS605 family accessory protein TnpB-like domain"/>
    <property type="match status" value="1"/>
</dbReference>
<evidence type="ECO:0000313" key="12">
    <source>
        <dbReference type="Proteomes" id="UP000249524"/>
    </source>
</evidence>
<evidence type="ECO:0000256" key="3">
    <source>
        <dbReference type="ARBA" id="ARBA00022723"/>
    </source>
</evidence>
<proteinExistence type="inferred from homology"/>
<comment type="caution">
    <text evidence="11">The sequence shown here is derived from an EMBL/GenBank/DDBJ whole genome shotgun (WGS) entry which is preliminary data.</text>
</comment>
<comment type="similarity">
    <text evidence="1">In the C-terminal section; belongs to the transposase 35 family.</text>
</comment>
<evidence type="ECO:0000256" key="6">
    <source>
        <dbReference type="ARBA" id="ARBA00023172"/>
    </source>
</evidence>
<evidence type="ECO:0000256" key="7">
    <source>
        <dbReference type="SAM" id="MobiDB-lite"/>
    </source>
</evidence>
<dbReference type="GO" id="GO:0006310">
    <property type="term" value="P:DNA recombination"/>
    <property type="evidence" value="ECO:0007669"/>
    <property type="project" value="UniProtKB-KW"/>
</dbReference>
<evidence type="ECO:0000256" key="2">
    <source>
        <dbReference type="ARBA" id="ARBA00022578"/>
    </source>
</evidence>
<dbReference type="Proteomes" id="UP000249524">
    <property type="component" value="Unassembled WGS sequence"/>
</dbReference>
<keyword evidence="6" id="KW-0233">DNA recombination</keyword>
<organism evidence="11 12">
    <name type="scientific">Phenylobacterium kunshanense</name>
    <dbReference type="NCBI Taxonomy" id="1445034"/>
    <lineage>
        <taxon>Bacteria</taxon>
        <taxon>Pseudomonadati</taxon>
        <taxon>Pseudomonadota</taxon>
        <taxon>Alphaproteobacteria</taxon>
        <taxon>Caulobacterales</taxon>
        <taxon>Caulobacteraceae</taxon>
        <taxon>Phenylobacterium</taxon>
    </lineage>
</organism>
<feature type="domain" description="Cas12f1-like TNB" evidence="9">
    <location>
        <begin position="346"/>
        <end position="411"/>
    </location>
</feature>
<keyword evidence="3" id="KW-0479">Metal-binding</keyword>
<feature type="domain" description="Transposase putative helix-turn-helix" evidence="10">
    <location>
        <begin position="40"/>
        <end position="83"/>
    </location>
</feature>
<evidence type="ECO:0000259" key="8">
    <source>
        <dbReference type="Pfam" id="PF01385"/>
    </source>
</evidence>
<dbReference type="EMBL" id="QFYS01000001">
    <property type="protein sequence ID" value="RAK68762.1"/>
    <property type="molecule type" value="Genomic_DNA"/>
</dbReference>
<keyword evidence="5" id="KW-0238">DNA-binding</keyword>
<dbReference type="Pfam" id="PF01385">
    <property type="entry name" value="OrfB_IS605"/>
    <property type="match status" value="1"/>
</dbReference>
<dbReference type="InterPro" id="IPR051491">
    <property type="entry name" value="Recombinase/Transposase-rel"/>
</dbReference>
<dbReference type="PANTHER" id="PTHR36172:SF1">
    <property type="entry name" value="RESOLVASE-RELATED"/>
    <property type="match status" value="1"/>
</dbReference>
<protein>
    <submittedName>
        <fullName evidence="11">Transposase</fullName>
    </submittedName>
</protein>
<dbReference type="Pfam" id="PF12323">
    <property type="entry name" value="HTH_OrfB_IS605"/>
    <property type="match status" value="1"/>
</dbReference>
<dbReference type="NCBIfam" id="NF040570">
    <property type="entry name" value="guided_TnpB"/>
    <property type="match status" value="1"/>
</dbReference>